<gene>
    <name evidence="1" type="ORF">SCLCIDRAFT_26933</name>
</gene>
<sequence length="95" mass="10750">MSVFMYPEVQAQPYTIHRLQSFRKAPYPHPQSLSCISPVPGSRHVANHIISYGGTSPRPMPHDLAASRASFGAHVRWIHRLSRHYRANLELAGCF</sequence>
<name>A0A0C3DV33_9AGAM</name>
<dbReference type="HOGENOM" id="CLU_2374048_0_0_1"/>
<reference evidence="1 2" key="1">
    <citation type="submission" date="2014-04" db="EMBL/GenBank/DDBJ databases">
        <authorList>
            <consortium name="DOE Joint Genome Institute"/>
            <person name="Kuo A."/>
            <person name="Kohler A."/>
            <person name="Nagy L.G."/>
            <person name="Floudas D."/>
            <person name="Copeland A."/>
            <person name="Barry K.W."/>
            <person name="Cichocki N."/>
            <person name="Veneault-Fourrey C."/>
            <person name="LaButti K."/>
            <person name="Lindquist E.A."/>
            <person name="Lipzen A."/>
            <person name="Lundell T."/>
            <person name="Morin E."/>
            <person name="Murat C."/>
            <person name="Sun H."/>
            <person name="Tunlid A."/>
            <person name="Henrissat B."/>
            <person name="Grigoriev I.V."/>
            <person name="Hibbett D.S."/>
            <person name="Martin F."/>
            <person name="Nordberg H.P."/>
            <person name="Cantor M.N."/>
            <person name="Hua S.X."/>
        </authorList>
    </citation>
    <scope>NUCLEOTIDE SEQUENCE [LARGE SCALE GENOMIC DNA]</scope>
    <source>
        <strain evidence="1 2">Foug A</strain>
    </source>
</reference>
<reference evidence="2" key="2">
    <citation type="submission" date="2015-01" db="EMBL/GenBank/DDBJ databases">
        <title>Evolutionary Origins and Diversification of the Mycorrhizal Mutualists.</title>
        <authorList>
            <consortium name="DOE Joint Genome Institute"/>
            <consortium name="Mycorrhizal Genomics Consortium"/>
            <person name="Kohler A."/>
            <person name="Kuo A."/>
            <person name="Nagy L.G."/>
            <person name="Floudas D."/>
            <person name="Copeland A."/>
            <person name="Barry K.W."/>
            <person name="Cichocki N."/>
            <person name="Veneault-Fourrey C."/>
            <person name="LaButti K."/>
            <person name="Lindquist E.A."/>
            <person name="Lipzen A."/>
            <person name="Lundell T."/>
            <person name="Morin E."/>
            <person name="Murat C."/>
            <person name="Riley R."/>
            <person name="Ohm R."/>
            <person name="Sun H."/>
            <person name="Tunlid A."/>
            <person name="Henrissat B."/>
            <person name="Grigoriev I.V."/>
            <person name="Hibbett D.S."/>
            <person name="Martin F."/>
        </authorList>
    </citation>
    <scope>NUCLEOTIDE SEQUENCE [LARGE SCALE GENOMIC DNA]</scope>
    <source>
        <strain evidence="2">Foug A</strain>
    </source>
</reference>
<accession>A0A0C3DV33</accession>
<evidence type="ECO:0000313" key="1">
    <source>
        <dbReference type="EMBL" id="KIM60019.1"/>
    </source>
</evidence>
<dbReference type="EMBL" id="KN822067">
    <property type="protein sequence ID" value="KIM60019.1"/>
    <property type="molecule type" value="Genomic_DNA"/>
</dbReference>
<evidence type="ECO:0000313" key="2">
    <source>
        <dbReference type="Proteomes" id="UP000053989"/>
    </source>
</evidence>
<protein>
    <submittedName>
        <fullName evidence="1">Uncharacterized protein</fullName>
    </submittedName>
</protein>
<dbReference type="AlphaFoldDB" id="A0A0C3DV33"/>
<dbReference type="Proteomes" id="UP000053989">
    <property type="component" value="Unassembled WGS sequence"/>
</dbReference>
<dbReference type="InParanoid" id="A0A0C3DV33"/>
<keyword evidence="2" id="KW-1185">Reference proteome</keyword>
<proteinExistence type="predicted"/>
<organism evidence="1 2">
    <name type="scientific">Scleroderma citrinum Foug A</name>
    <dbReference type="NCBI Taxonomy" id="1036808"/>
    <lineage>
        <taxon>Eukaryota</taxon>
        <taxon>Fungi</taxon>
        <taxon>Dikarya</taxon>
        <taxon>Basidiomycota</taxon>
        <taxon>Agaricomycotina</taxon>
        <taxon>Agaricomycetes</taxon>
        <taxon>Agaricomycetidae</taxon>
        <taxon>Boletales</taxon>
        <taxon>Sclerodermatineae</taxon>
        <taxon>Sclerodermataceae</taxon>
        <taxon>Scleroderma</taxon>
    </lineage>
</organism>